<evidence type="ECO:0000256" key="3">
    <source>
        <dbReference type="ARBA" id="ARBA00022723"/>
    </source>
</evidence>
<evidence type="ECO:0000256" key="6">
    <source>
        <dbReference type="ARBA" id="ARBA00023033"/>
    </source>
</evidence>
<sequence>MLEQLADRVSPRTLALALAALYLVYALATRINEAARVRALGGRAPVRTTYLPLGLDLVYKAVKATLRNASYDFWLDNFRIAGKDENPYTVEAGVGGMRTIFTADPDNIKAILATQFADYGKGERFNREWHEFLGDSIFTTDGTKWHGSRQLIRPQFIKDRLSDIAVFERHIGVLLKHLGGNGETVDIMDLFFRYTLDAATDFLLGRSVESLDNPSAEFAEAFAHVQHVQGLIAKIGYASSRSEIVEHMTDFCSPMNWVLPRKEFRQNLRKMNQFIEPFIDQALSLSPEELEKRTKNEEGYTFLHALASYTRDRAVLRDQLAAVLLAGRDTTACTLSWLFYELSNHPRVVQKLREEILAVVGNDAMPTYEHLKSMKYLQHTINEVLRLYPVVPFNIRFALRDTTLPRGGGPDGNSPIGVLKDTPIGYSTLVMQRRADIYPPVSESFPPVLSFAPERWDSWTPKTWTYIPFNGGPRICIGQQFALTEMAYTVVRLLQRFERVENRTNGRHPGLKSDIVLQPARETFVAFYAAPLAEK</sequence>
<keyword evidence="9" id="KW-1185">Reference proteome</keyword>
<keyword evidence="4 7" id="KW-0560">Oxidoreductase</keyword>
<keyword evidence="5 7" id="KW-0408">Iron</keyword>
<dbReference type="EMBL" id="JAGTJR010000001">
    <property type="protein sequence ID" value="KAH7064649.1"/>
    <property type="molecule type" value="Genomic_DNA"/>
</dbReference>
<dbReference type="PRINTS" id="PR00385">
    <property type="entry name" value="P450"/>
</dbReference>
<dbReference type="InterPro" id="IPR001128">
    <property type="entry name" value="Cyt_P450"/>
</dbReference>
<dbReference type="InterPro" id="IPR036396">
    <property type="entry name" value="Cyt_P450_sf"/>
</dbReference>
<evidence type="ECO:0000256" key="2">
    <source>
        <dbReference type="ARBA" id="ARBA00010617"/>
    </source>
</evidence>
<dbReference type="PANTHER" id="PTHR24287">
    <property type="entry name" value="P450, PUTATIVE (EUROFUNG)-RELATED"/>
    <property type="match status" value="1"/>
</dbReference>
<dbReference type="Gene3D" id="1.10.630.10">
    <property type="entry name" value="Cytochrome P450"/>
    <property type="match status" value="1"/>
</dbReference>
<dbReference type="PROSITE" id="PS00086">
    <property type="entry name" value="CYTOCHROME_P450"/>
    <property type="match status" value="1"/>
</dbReference>
<comment type="caution">
    <text evidence="8">The sequence shown here is derived from an EMBL/GenBank/DDBJ whole genome shotgun (WGS) entry which is preliminary data.</text>
</comment>
<protein>
    <submittedName>
        <fullName evidence="8">Cytochrome P450</fullName>
    </submittedName>
</protein>
<evidence type="ECO:0000313" key="9">
    <source>
        <dbReference type="Proteomes" id="UP000774617"/>
    </source>
</evidence>
<gene>
    <name evidence="8" type="ORF">B0J12DRAFT_6397</name>
</gene>
<keyword evidence="3 7" id="KW-0479">Metal-binding</keyword>
<dbReference type="CDD" id="cd11063">
    <property type="entry name" value="CYP52"/>
    <property type="match status" value="1"/>
</dbReference>
<accession>A0ABQ8GWT5</accession>
<evidence type="ECO:0000313" key="8">
    <source>
        <dbReference type="EMBL" id="KAH7064649.1"/>
    </source>
</evidence>
<evidence type="ECO:0000256" key="7">
    <source>
        <dbReference type="RuleBase" id="RU000461"/>
    </source>
</evidence>
<dbReference type="PRINTS" id="PR00463">
    <property type="entry name" value="EP450I"/>
</dbReference>
<dbReference type="InterPro" id="IPR047146">
    <property type="entry name" value="Cyt_P450_E_CYP52_fungi"/>
</dbReference>
<comment type="cofactor">
    <cofactor evidence="1">
        <name>heme</name>
        <dbReference type="ChEBI" id="CHEBI:30413"/>
    </cofactor>
</comment>
<keyword evidence="7" id="KW-0349">Heme</keyword>
<keyword evidence="6 7" id="KW-0503">Monooxygenase</keyword>
<comment type="similarity">
    <text evidence="2 7">Belongs to the cytochrome P450 family.</text>
</comment>
<dbReference type="Proteomes" id="UP000774617">
    <property type="component" value="Unassembled WGS sequence"/>
</dbReference>
<organism evidence="8 9">
    <name type="scientific">Macrophomina phaseolina</name>
    <dbReference type="NCBI Taxonomy" id="35725"/>
    <lineage>
        <taxon>Eukaryota</taxon>
        <taxon>Fungi</taxon>
        <taxon>Dikarya</taxon>
        <taxon>Ascomycota</taxon>
        <taxon>Pezizomycotina</taxon>
        <taxon>Dothideomycetes</taxon>
        <taxon>Dothideomycetes incertae sedis</taxon>
        <taxon>Botryosphaeriales</taxon>
        <taxon>Botryosphaeriaceae</taxon>
        <taxon>Macrophomina</taxon>
    </lineage>
</organism>
<reference evidence="8 9" key="1">
    <citation type="journal article" date="2021" name="Nat. Commun.">
        <title>Genetic determinants of endophytism in the Arabidopsis root mycobiome.</title>
        <authorList>
            <person name="Mesny F."/>
            <person name="Miyauchi S."/>
            <person name="Thiergart T."/>
            <person name="Pickel B."/>
            <person name="Atanasova L."/>
            <person name="Karlsson M."/>
            <person name="Huettel B."/>
            <person name="Barry K.W."/>
            <person name="Haridas S."/>
            <person name="Chen C."/>
            <person name="Bauer D."/>
            <person name="Andreopoulos W."/>
            <person name="Pangilinan J."/>
            <person name="LaButti K."/>
            <person name="Riley R."/>
            <person name="Lipzen A."/>
            <person name="Clum A."/>
            <person name="Drula E."/>
            <person name="Henrissat B."/>
            <person name="Kohler A."/>
            <person name="Grigoriev I.V."/>
            <person name="Martin F.M."/>
            <person name="Hacquard S."/>
        </authorList>
    </citation>
    <scope>NUCLEOTIDE SEQUENCE [LARGE SCALE GENOMIC DNA]</scope>
    <source>
        <strain evidence="8 9">MPI-SDFR-AT-0080</strain>
    </source>
</reference>
<dbReference type="PANTHER" id="PTHR24287:SF5">
    <property type="entry name" value="P450, PUTATIVE (EUROFUNG)-RELATED"/>
    <property type="match status" value="1"/>
</dbReference>
<evidence type="ECO:0000256" key="1">
    <source>
        <dbReference type="ARBA" id="ARBA00001971"/>
    </source>
</evidence>
<evidence type="ECO:0000256" key="4">
    <source>
        <dbReference type="ARBA" id="ARBA00023002"/>
    </source>
</evidence>
<name>A0ABQ8GWT5_9PEZI</name>
<dbReference type="Pfam" id="PF00067">
    <property type="entry name" value="p450"/>
    <property type="match status" value="1"/>
</dbReference>
<proteinExistence type="inferred from homology"/>
<dbReference type="SUPFAM" id="SSF48264">
    <property type="entry name" value="Cytochrome P450"/>
    <property type="match status" value="1"/>
</dbReference>
<evidence type="ECO:0000256" key="5">
    <source>
        <dbReference type="ARBA" id="ARBA00023004"/>
    </source>
</evidence>
<dbReference type="InterPro" id="IPR017972">
    <property type="entry name" value="Cyt_P450_CS"/>
</dbReference>
<dbReference type="InterPro" id="IPR002401">
    <property type="entry name" value="Cyt_P450_E_grp-I"/>
</dbReference>